<dbReference type="PANTHER" id="PTHR34997:SF1">
    <property type="entry name" value="PEPTIDOGLYCAN-BINDING LYSIN DOMAIN"/>
    <property type="match status" value="1"/>
</dbReference>
<dbReference type="GO" id="GO:0008061">
    <property type="term" value="F:chitin binding"/>
    <property type="evidence" value="ECO:0007669"/>
    <property type="project" value="InterPro"/>
</dbReference>
<dbReference type="EMBL" id="KZ851963">
    <property type="protein sequence ID" value="RDH14579.1"/>
    <property type="molecule type" value="Genomic_DNA"/>
</dbReference>
<accession>A0A370BM50</accession>
<name>A0A370BM50_ASPNG</name>
<sequence>MRLCSFSPVQALESLDPGIFMAGQEYCVAGSLSSRGPTVSFSSLTTSTPTITISTFPTLFMISLSPPSSPPLVPYQPQQTGTATNCDRYYLAETGDTCGKIEAQFDVSTSDWNPAATDTQWAGWRSDGISPLVIPLSNVFSGRYHGVSMPIPNSDQRSSHQIAERYPDPDYRVLVRIGRHLRGFSRRIMFRYPIRIHTLTTLEAIRLSSADRLLVHQVTCIDFPAFSGPIPIRQYSSRSLLHRQPQTMMTATILQSQSVHRLESTAYWV</sequence>
<evidence type="ECO:0000313" key="2">
    <source>
        <dbReference type="Proteomes" id="UP000253845"/>
    </source>
</evidence>
<dbReference type="InterPro" id="IPR052210">
    <property type="entry name" value="LysM1-like"/>
</dbReference>
<organism evidence="1 2">
    <name type="scientific">Aspergillus niger ATCC 13496</name>
    <dbReference type="NCBI Taxonomy" id="1353008"/>
    <lineage>
        <taxon>Eukaryota</taxon>
        <taxon>Fungi</taxon>
        <taxon>Dikarya</taxon>
        <taxon>Ascomycota</taxon>
        <taxon>Pezizomycotina</taxon>
        <taxon>Eurotiomycetes</taxon>
        <taxon>Eurotiomycetidae</taxon>
        <taxon>Eurotiales</taxon>
        <taxon>Aspergillaceae</taxon>
        <taxon>Aspergillus</taxon>
        <taxon>Aspergillus subgen. Circumdati</taxon>
    </lineage>
</organism>
<evidence type="ECO:0008006" key="3">
    <source>
        <dbReference type="Google" id="ProtNLM"/>
    </source>
</evidence>
<evidence type="ECO:0000313" key="1">
    <source>
        <dbReference type="EMBL" id="RDH14579.1"/>
    </source>
</evidence>
<dbReference type="Proteomes" id="UP000253845">
    <property type="component" value="Unassembled WGS sequence"/>
</dbReference>
<proteinExistence type="predicted"/>
<dbReference type="VEuPathDB" id="FungiDB:M747DRAFT_362465"/>
<protein>
    <recommendedName>
        <fullName evidence="3">LysM domain-containing protein</fullName>
    </recommendedName>
</protein>
<gene>
    <name evidence="1" type="ORF">M747DRAFT_362465</name>
</gene>
<dbReference type="AlphaFoldDB" id="A0A370BM50"/>
<dbReference type="PANTHER" id="PTHR34997">
    <property type="entry name" value="AM15"/>
    <property type="match status" value="1"/>
</dbReference>
<reference evidence="1 2" key="1">
    <citation type="submission" date="2018-07" db="EMBL/GenBank/DDBJ databases">
        <title>Section-level genome sequencing of Aspergillus section Nigri to investigate inter- and intra-species variation.</title>
        <authorList>
            <consortium name="DOE Joint Genome Institute"/>
            <person name="Vesth T.C."/>
            <person name="Nybo J.L."/>
            <person name="Theobald S."/>
            <person name="Frisvad J.C."/>
            <person name="Larsen T.O."/>
            <person name="Nielsen K.F."/>
            <person name="Hoof J.B."/>
            <person name="Brandl J."/>
            <person name="Salamov A."/>
            <person name="Riley R."/>
            <person name="Gladden J.M."/>
            <person name="Phatale P."/>
            <person name="Nielsen M.T."/>
            <person name="Lyhne E.K."/>
            <person name="Kogle M.E."/>
            <person name="Strasser K."/>
            <person name="McDonnell E."/>
            <person name="Barry K."/>
            <person name="Clum A."/>
            <person name="Chen C."/>
            <person name="Nolan M."/>
            <person name="Sandor L."/>
            <person name="Kuo A."/>
            <person name="Lipzen A."/>
            <person name="Hainaut M."/>
            <person name="Drula E."/>
            <person name="Tsang A."/>
            <person name="Magnuson J.K."/>
            <person name="Henrissat B."/>
            <person name="Wiebenga A."/>
            <person name="Simmons B.A."/>
            <person name="Makela M.R."/>
            <person name="De vries R.P."/>
            <person name="Grigoriev I.V."/>
            <person name="Mortensen U.H."/>
            <person name="Baker S.E."/>
            <person name="Andersen M.R."/>
        </authorList>
    </citation>
    <scope>NUCLEOTIDE SEQUENCE [LARGE SCALE GENOMIC DNA]</scope>
    <source>
        <strain evidence="1 2">ATCC 13496</strain>
    </source>
</reference>